<evidence type="ECO:0000313" key="4">
    <source>
        <dbReference type="Proteomes" id="UP000623467"/>
    </source>
</evidence>
<feature type="region of interest" description="Disordered" evidence="2">
    <location>
        <begin position="557"/>
        <end position="633"/>
    </location>
</feature>
<gene>
    <name evidence="3" type="ORF">MSAN_00926200</name>
</gene>
<feature type="compositionally biased region" description="Basic and acidic residues" evidence="2">
    <location>
        <begin position="562"/>
        <end position="609"/>
    </location>
</feature>
<feature type="compositionally biased region" description="Pro residues" evidence="2">
    <location>
        <begin position="925"/>
        <end position="947"/>
    </location>
</feature>
<feature type="region of interest" description="Disordered" evidence="2">
    <location>
        <begin position="918"/>
        <end position="1034"/>
    </location>
</feature>
<evidence type="ECO:0000256" key="1">
    <source>
        <dbReference type="SAM" id="Coils"/>
    </source>
</evidence>
<name>A0A8H6YYM4_9AGAR</name>
<dbReference type="AlphaFoldDB" id="A0A8H6YYM4"/>
<keyword evidence="1" id="KW-0175">Coiled coil</keyword>
<feature type="compositionally biased region" description="Low complexity" evidence="2">
    <location>
        <begin position="1023"/>
        <end position="1034"/>
    </location>
</feature>
<feature type="compositionally biased region" description="Polar residues" evidence="2">
    <location>
        <begin position="328"/>
        <end position="348"/>
    </location>
</feature>
<proteinExistence type="predicted"/>
<protein>
    <submittedName>
        <fullName evidence="3">Uncharacterized protein</fullName>
    </submittedName>
</protein>
<feature type="coiled-coil region" evidence="1">
    <location>
        <begin position="650"/>
        <end position="717"/>
    </location>
</feature>
<evidence type="ECO:0000313" key="3">
    <source>
        <dbReference type="EMBL" id="KAF7366681.1"/>
    </source>
</evidence>
<comment type="caution">
    <text evidence="3">The sequence shown here is derived from an EMBL/GenBank/DDBJ whole genome shotgun (WGS) entry which is preliminary data.</text>
</comment>
<feature type="coiled-coil region" evidence="1">
    <location>
        <begin position="746"/>
        <end position="774"/>
    </location>
</feature>
<accession>A0A8H6YYM4</accession>
<keyword evidence="4" id="KW-1185">Reference proteome</keyword>
<reference evidence="3" key="1">
    <citation type="submission" date="2020-05" db="EMBL/GenBank/DDBJ databases">
        <title>Mycena genomes resolve the evolution of fungal bioluminescence.</title>
        <authorList>
            <person name="Tsai I.J."/>
        </authorList>
    </citation>
    <scope>NUCLEOTIDE SEQUENCE</scope>
    <source>
        <strain evidence="3">160909Yilan</strain>
    </source>
</reference>
<dbReference type="EMBL" id="JACAZH010000006">
    <property type="protein sequence ID" value="KAF7366681.1"/>
    <property type="molecule type" value="Genomic_DNA"/>
</dbReference>
<organism evidence="3 4">
    <name type="scientific">Mycena sanguinolenta</name>
    <dbReference type="NCBI Taxonomy" id="230812"/>
    <lineage>
        <taxon>Eukaryota</taxon>
        <taxon>Fungi</taxon>
        <taxon>Dikarya</taxon>
        <taxon>Basidiomycota</taxon>
        <taxon>Agaricomycotina</taxon>
        <taxon>Agaricomycetes</taxon>
        <taxon>Agaricomycetidae</taxon>
        <taxon>Agaricales</taxon>
        <taxon>Marasmiineae</taxon>
        <taxon>Mycenaceae</taxon>
        <taxon>Mycena</taxon>
    </lineage>
</organism>
<feature type="compositionally biased region" description="Pro residues" evidence="2">
    <location>
        <begin position="612"/>
        <end position="622"/>
    </location>
</feature>
<feature type="compositionally biased region" description="Pro residues" evidence="2">
    <location>
        <begin position="974"/>
        <end position="983"/>
    </location>
</feature>
<dbReference type="OrthoDB" id="2507336at2759"/>
<evidence type="ECO:0000256" key="2">
    <source>
        <dbReference type="SAM" id="MobiDB-lite"/>
    </source>
</evidence>
<dbReference type="Proteomes" id="UP000623467">
    <property type="component" value="Unassembled WGS sequence"/>
</dbReference>
<feature type="region of interest" description="Disordered" evidence="2">
    <location>
        <begin position="328"/>
        <end position="354"/>
    </location>
</feature>
<feature type="compositionally biased region" description="Low complexity" evidence="2">
    <location>
        <begin position="948"/>
        <end position="965"/>
    </location>
</feature>
<sequence length="1034" mass="116247">MVAVVEVGEVAEVPAAAAATIDTILLNLLSYLRNSFFPSSSSSQEPLLSTVVVDLHVVTVPVLWSLNLDAHAPPAHIALTRPDIAILVLPAAVVGVDPLGIIHQLLSLTPIVLIVDAHTIHLVILGRRGPVLLDPALLVHPITPRAHTIPVVILGHQDLVPLGRLAHHTILAPRAVIIVALALRRISPILGPVLAHLAGHTDRERNVRTIARRSPRLPDHTEEPIHTTALRGPHLADHTEEEPRVHTTALRGLARLPWIETNQIVPDIEHEQEPAVHVPRVQVVLHPVPYGAILPNQVVPTLSGLTPVLLPLLQHFVMNIVPVAGLTDQSRQSRCHPNQNMSRGTSTAADDPSRRDMTTGVTWCTLLTAQCTMHGADRSLHLRARALDRRMNPVFLGSLHERDQSLWNTIGQDRRTNLAFLDYLRDGRLEYPRKNTIGQDRRTNLAFLDYLRDGRLEYPRKNTMAAFQSPFHPPNVHHLTQDSMNALRYQLSFLLVQHHAMTIVCQRPLQFRNMEFPRPPNQYMETKECRGLLLRKANAEREQLERLTEVENRLQEVAGHAQEAEDQRERDFRNSEEERARIFMEGEERRDQEAREARERQEAPWRDAEGLGPPPPHSPTRPPTIHTDVGGDGASIRSVRASEEAASRMAASIKDTIDEERAQMERERAEMAAERAKLEAERDAARDALMAEKEARVKALEEELATLRGELDNEKQLRATEDAEARERERQALSDNAETRTQLGDITNLIQDQREACERKKELMEERWNEKQERRQNKEFKWVELRDMVQKIHDDMEADRARAEDARLAEEGKPGIEKVIEELTRQNAEQRELLTALSDTWRADCTRQHQETIDAVRSTAREQVDFNVQGYLDEFSKALATEVRMLLGEVGKLREERRALQHELGYLLCMKSKYGPGGEFEPEWKPPPGAPGGPPLDPGPPPPPPDLPQAKPGWRTVHQRATATQRKTKKKDAAPPPPPPPGPDPRHRSWATWQPDPNLAPTPPSHEPTLLVPDVASPGLFGPRSPSSSRYGGH</sequence>